<comment type="subcellular location">
    <subcellularLocation>
        <location evidence="8">Membrane</location>
        <topology evidence="8">Multi-pass membrane protein</topology>
    </subcellularLocation>
</comment>
<dbReference type="PROSITE" id="PS00501">
    <property type="entry name" value="SPASE_I_1"/>
    <property type="match status" value="1"/>
</dbReference>
<dbReference type="PROSITE" id="PS00761">
    <property type="entry name" value="SPASE_I_3"/>
    <property type="match status" value="1"/>
</dbReference>
<keyword evidence="6 7" id="KW-0378">Hydrolase</keyword>
<dbReference type="PANTHER" id="PTHR43390:SF1">
    <property type="entry name" value="CHLOROPLAST PROCESSING PEPTIDASE"/>
    <property type="match status" value="1"/>
</dbReference>
<evidence type="ECO:0000256" key="3">
    <source>
        <dbReference type="ARBA" id="ARBA00013208"/>
    </source>
</evidence>
<proteinExistence type="inferred from homology"/>
<comment type="similarity">
    <text evidence="2 8">Belongs to the peptidase S26 family.</text>
</comment>
<evidence type="ECO:0000256" key="4">
    <source>
        <dbReference type="ARBA" id="ARBA00019232"/>
    </source>
</evidence>
<accession>A0ABT1L4M5</accession>
<comment type="caution">
    <text evidence="10">The sequence shown here is derived from an EMBL/GenBank/DDBJ whole genome shotgun (WGS) entry which is preliminary data.</text>
</comment>
<dbReference type="InterPro" id="IPR019757">
    <property type="entry name" value="Pept_S26A_signal_pept_1_Lys-AS"/>
</dbReference>
<dbReference type="InterPro" id="IPR019533">
    <property type="entry name" value="Peptidase_S26"/>
</dbReference>
<dbReference type="RefSeq" id="WP_258569239.1">
    <property type="nucleotide sequence ID" value="NZ_JAKUDN010000002.1"/>
</dbReference>
<sequence>MNFIIIALAIISSSLCVNAYHKIKKPLPQQPAWLYRLNYASIIATSYIIIEAFNVAAFLTIAVIATLITKGVTSLMSHKGKSPSKDSVMVELSHDVWLFLLVLWAIRTFAYDYSPIPSGSMEPTLYAGDVIAINKLSYQVKIPPLENPLFTFNTPKPGDVVVLNSPINPQDFYIKRIIAGPGDHVLYKNKQYFVNGKLYEQTNKSFDTSVNNDKPMLLTADEKIGNVTHKIQLDNRQFDDIISIEVPEGHYFISGDNRDFSLDSRTFGPIPEKLIVGKATHLITQLTLPTLLSFKRSGTIY</sequence>
<evidence type="ECO:0000256" key="7">
    <source>
        <dbReference type="RuleBase" id="RU003993"/>
    </source>
</evidence>
<evidence type="ECO:0000256" key="6">
    <source>
        <dbReference type="ARBA" id="ARBA00022801"/>
    </source>
</evidence>
<dbReference type="PROSITE" id="PS00760">
    <property type="entry name" value="SPASE_I_2"/>
    <property type="match status" value="1"/>
</dbReference>
<evidence type="ECO:0000313" key="10">
    <source>
        <dbReference type="EMBL" id="MCP8352130.1"/>
    </source>
</evidence>
<evidence type="ECO:0000313" key="11">
    <source>
        <dbReference type="Proteomes" id="UP001320768"/>
    </source>
</evidence>
<dbReference type="InterPro" id="IPR019756">
    <property type="entry name" value="Pept_S26A_signal_pept_1_Ser-AS"/>
</dbReference>
<dbReference type="Gene3D" id="2.10.109.10">
    <property type="entry name" value="Umud Fragment, subunit A"/>
    <property type="match status" value="1"/>
</dbReference>
<dbReference type="GO" id="GO:0009003">
    <property type="term" value="F:signal peptidase activity"/>
    <property type="evidence" value="ECO:0007669"/>
    <property type="project" value="UniProtKB-EC"/>
</dbReference>
<evidence type="ECO:0000256" key="1">
    <source>
        <dbReference type="ARBA" id="ARBA00000677"/>
    </source>
</evidence>
<dbReference type="PANTHER" id="PTHR43390">
    <property type="entry name" value="SIGNAL PEPTIDASE I"/>
    <property type="match status" value="1"/>
</dbReference>
<dbReference type="SUPFAM" id="SSF51306">
    <property type="entry name" value="LexA/Signal peptidase"/>
    <property type="match status" value="1"/>
</dbReference>
<evidence type="ECO:0000256" key="8">
    <source>
        <dbReference type="RuleBase" id="RU362042"/>
    </source>
</evidence>
<dbReference type="InterPro" id="IPR036286">
    <property type="entry name" value="LexA/Signal_pep-like_sf"/>
</dbReference>
<evidence type="ECO:0000256" key="5">
    <source>
        <dbReference type="ARBA" id="ARBA00022670"/>
    </source>
</evidence>
<keyword evidence="7" id="KW-1133">Transmembrane helix</keyword>
<reference evidence="10 11" key="1">
    <citation type="journal article" date="2022" name="Nat. Microbiol.">
        <title>The microbiome of a bacterivorous marine choanoflagellate contains a resource-demanding obligate bacterial associate.</title>
        <authorList>
            <person name="Needham D.M."/>
            <person name="Poirier C."/>
            <person name="Bachy C."/>
            <person name="George E.E."/>
            <person name="Wilken S."/>
            <person name="Yung C.C.M."/>
            <person name="Limardo A.J."/>
            <person name="Morando M."/>
            <person name="Sudek L."/>
            <person name="Malmstrom R.R."/>
            <person name="Keeling P.J."/>
            <person name="Santoro A.E."/>
            <person name="Worden A.Z."/>
        </authorList>
    </citation>
    <scope>NUCLEOTIDE SEQUENCE [LARGE SCALE GENOMIC DNA]</scope>
    <source>
        <strain evidence="10 11">Comchoano-2</strain>
    </source>
</reference>
<organism evidence="10 11">
    <name type="scientific">Candidatus Synchoanobacter obligatus</name>
    <dbReference type="NCBI Taxonomy" id="2919597"/>
    <lineage>
        <taxon>Bacteria</taxon>
        <taxon>Pseudomonadati</taxon>
        <taxon>Pseudomonadota</taxon>
        <taxon>Gammaproteobacteria</taxon>
        <taxon>Candidatus Comchoanobacterales</taxon>
        <taxon>Candidatus Comchoanobacteraceae</taxon>
        <taxon>Candidatus Synchoanobacter</taxon>
    </lineage>
</organism>
<dbReference type="InterPro" id="IPR000223">
    <property type="entry name" value="Pept_S26A_signal_pept_1"/>
</dbReference>
<protein>
    <recommendedName>
        <fullName evidence="4 7">Signal peptidase I</fullName>
        <ecNumber evidence="3 7">3.4.21.89</ecNumber>
    </recommendedName>
</protein>
<evidence type="ECO:0000256" key="2">
    <source>
        <dbReference type="ARBA" id="ARBA00009370"/>
    </source>
</evidence>
<dbReference type="EC" id="3.4.21.89" evidence="3 7"/>
<keyword evidence="7" id="KW-0812">Transmembrane</keyword>
<name>A0ABT1L4M5_9GAMM</name>
<feature type="transmembrane region" description="Helical" evidence="7">
    <location>
        <begin position="43"/>
        <end position="68"/>
    </location>
</feature>
<feature type="domain" description="Peptidase S26" evidence="9">
    <location>
        <begin position="96"/>
        <end position="280"/>
    </location>
</feature>
<gene>
    <name evidence="10" type="primary">lepB</name>
    <name evidence="10" type="ORF">MKS91_02365</name>
</gene>
<dbReference type="InterPro" id="IPR019758">
    <property type="entry name" value="Pept_S26A_signal_pept_1_CS"/>
</dbReference>
<keyword evidence="11" id="KW-1185">Reference proteome</keyword>
<dbReference type="Proteomes" id="UP001320768">
    <property type="component" value="Unassembled WGS sequence"/>
</dbReference>
<dbReference type="Pfam" id="PF10502">
    <property type="entry name" value="Peptidase_S26"/>
    <property type="match status" value="1"/>
</dbReference>
<evidence type="ECO:0000259" key="9">
    <source>
        <dbReference type="Pfam" id="PF10502"/>
    </source>
</evidence>
<keyword evidence="5 7" id="KW-0645">Protease</keyword>
<dbReference type="NCBIfam" id="TIGR02227">
    <property type="entry name" value="sigpep_I_bact"/>
    <property type="match status" value="1"/>
</dbReference>
<dbReference type="EMBL" id="JAKUDN010000002">
    <property type="protein sequence ID" value="MCP8352130.1"/>
    <property type="molecule type" value="Genomic_DNA"/>
</dbReference>
<dbReference type="PRINTS" id="PR00727">
    <property type="entry name" value="LEADERPTASE"/>
</dbReference>
<dbReference type="CDD" id="cd06530">
    <property type="entry name" value="S26_SPase_I"/>
    <property type="match status" value="1"/>
</dbReference>
<comment type="caution">
    <text evidence="8">Lacks conserved residue(s) required for the propagation of feature annotation.</text>
</comment>
<keyword evidence="7" id="KW-0472">Membrane</keyword>
<comment type="catalytic activity">
    <reaction evidence="1 7">
        <text>Cleavage of hydrophobic, N-terminal signal or leader sequences from secreted and periplasmic proteins.</text>
        <dbReference type="EC" id="3.4.21.89"/>
    </reaction>
</comment>